<evidence type="ECO:0000313" key="7">
    <source>
        <dbReference type="Proteomes" id="UP000445000"/>
    </source>
</evidence>
<feature type="signal peptide" evidence="3">
    <location>
        <begin position="1"/>
        <end position="23"/>
    </location>
</feature>
<dbReference type="InterPro" id="IPR050955">
    <property type="entry name" value="Plant_Biomass_Hydrol_Est"/>
</dbReference>
<proteinExistence type="predicted"/>
<feature type="domain" description="Peptidase S12 Pab87-related C-terminal" evidence="5">
    <location>
        <begin position="920"/>
        <end position="996"/>
    </location>
</feature>
<feature type="domain" description="Peptidase S9 prolyl oligopeptidase catalytic" evidence="4">
    <location>
        <begin position="454"/>
        <end position="595"/>
    </location>
</feature>
<evidence type="ECO:0000256" key="1">
    <source>
        <dbReference type="ARBA" id="ARBA00022729"/>
    </source>
</evidence>
<keyword evidence="7" id="KW-1185">Reference proteome</keyword>
<evidence type="ECO:0000256" key="2">
    <source>
        <dbReference type="ARBA" id="ARBA00022801"/>
    </source>
</evidence>
<dbReference type="PANTHER" id="PTHR43037">
    <property type="entry name" value="UNNAMED PRODUCT-RELATED"/>
    <property type="match status" value="1"/>
</dbReference>
<keyword evidence="2" id="KW-0378">Hydrolase</keyword>
<dbReference type="InterPro" id="IPR021860">
    <property type="entry name" value="Peptidase_S12_Pab87-rel_C"/>
</dbReference>
<evidence type="ECO:0000313" key="6">
    <source>
        <dbReference type="EMBL" id="GFE80660.1"/>
    </source>
</evidence>
<protein>
    <recommendedName>
        <fullName evidence="8">Peptidase S9 prolyl oligopeptidase catalytic domain-containing protein</fullName>
    </recommendedName>
</protein>
<accession>A0A829YBL6</accession>
<reference evidence="7" key="1">
    <citation type="submission" date="2020-01" db="EMBL/GenBank/DDBJ databases">
        <title>'Steroidobacter agaridevorans' sp. nov., agar-degrading bacteria isolated from rhizosphere soils.</title>
        <authorList>
            <person name="Ikenaga M."/>
            <person name="Kataoka M."/>
            <person name="Murouchi A."/>
            <person name="Katsuragi S."/>
            <person name="Sakai M."/>
        </authorList>
    </citation>
    <scope>NUCLEOTIDE SEQUENCE [LARGE SCALE GENOMIC DNA]</scope>
    <source>
        <strain evidence="7">YU21-B</strain>
    </source>
</reference>
<comment type="caution">
    <text evidence="6">The sequence shown here is derived from an EMBL/GenBank/DDBJ whole genome shotgun (WGS) entry which is preliminary data.</text>
</comment>
<dbReference type="SUPFAM" id="SSF53474">
    <property type="entry name" value="alpha/beta-Hydrolases"/>
    <property type="match status" value="1"/>
</dbReference>
<organism evidence="6 7">
    <name type="scientific">Steroidobacter agaridevorans</name>
    <dbReference type="NCBI Taxonomy" id="2695856"/>
    <lineage>
        <taxon>Bacteria</taxon>
        <taxon>Pseudomonadati</taxon>
        <taxon>Pseudomonadota</taxon>
        <taxon>Gammaproteobacteria</taxon>
        <taxon>Steroidobacterales</taxon>
        <taxon>Steroidobacteraceae</taxon>
        <taxon>Steroidobacter</taxon>
    </lineage>
</organism>
<evidence type="ECO:0000259" key="4">
    <source>
        <dbReference type="Pfam" id="PF00326"/>
    </source>
</evidence>
<sequence length="1007" mass="110976">MNLRNGLTGALALWVSFATCVFAADLPVSRLKYEMRQPWERGDTSFMRSWKIAGPISCELARDCLDIPGGEAVARANDDQRHTDGSPLNWRENHCWADACGLSADEAEREGTVAYATAIVERAAAGKALLSIGSTDGIRVWVNGKPVLARDGRRPLTLDEDQVEVDLVKGTNTLLLKAAATASFSVRVLETGTVVRRAAEIGPSIIDMQPEIFTVRTDVNALRAGVEPVKIDVLKPGGDVMFSATAKRGALVVVDAKGWPEGPYEIRASTSTARKLLYVTYLPWFKGNSLAMARALAVDAAKADPTEPSGFTLKMLADMVEDGLGVTLADAKHDAWPKIHSPLMEYAEILLERAGHTNARVRAGGFMRIAYRDEVDGTPQFARAFLPAGYDPARKWPLVLALHGYNPANPQYVRWWSVDSRHPNLDTEFAGHQQVIFIEPHGRGNTQYIGMGDNDIMRVVAEAKRLFNVDANRVYLTGESMGGAGTWNVATRHPDMFAAIAPVFGGLDYHSQLTEEQLAALTPVDRFIEERRSNWAMAEGLNNMPIYVHHGDADAAVNVEWSRWGVKLLQRWGYDVRYREYPGRGHETLQTSNSNPNATIPWFLEHVRDPDPTHVRLRTPELRNAKNYWVNVLQSASPLQFIDVDAEVMDRNLIRLDTRNVLDVTLTPGAALVDAAQPITVVWNGVAHELRLANGTLRLSDPAYHPGKVVKNASLPGGMNDFTATPFAVVIGTVAKDPEMAQLIRAKADGFIRAWREWQKYPPRVFEDTKITDADIANYSLLLFGGADANRVTAALSKSLPLRITKDTITIDGRAFEARDALVQMLYPNPRNVQRYLWVVAGNSPAGLSGAQVLPSNLLQFDYAIEDGHVQSYRQLVTRTQTAVVSGMFDYNWRYSGALAVPGDSAARAKAHRIRPPNRRATPDTAVLDRYVGRYRISNGPTVEVRRDGTKLMIKAGGDGGELLPQDDANFYLPAFNVWIAFQRDDSGKVTGLTSAGSGDFEATRED</sequence>
<evidence type="ECO:0000259" key="5">
    <source>
        <dbReference type="Pfam" id="PF11954"/>
    </source>
</evidence>
<dbReference type="Pfam" id="PF11954">
    <property type="entry name" value="DUF3471"/>
    <property type="match status" value="1"/>
</dbReference>
<dbReference type="InterPro" id="IPR001375">
    <property type="entry name" value="Peptidase_S9_cat"/>
</dbReference>
<dbReference type="AlphaFoldDB" id="A0A829YBL6"/>
<dbReference type="PANTHER" id="PTHR43037:SF5">
    <property type="entry name" value="FERULOYL ESTERASE"/>
    <property type="match status" value="1"/>
</dbReference>
<dbReference type="GO" id="GO:0006508">
    <property type="term" value="P:proteolysis"/>
    <property type="evidence" value="ECO:0007669"/>
    <property type="project" value="InterPro"/>
</dbReference>
<gene>
    <name evidence="6" type="ORF">GCM10011487_26600</name>
</gene>
<dbReference type="Proteomes" id="UP000445000">
    <property type="component" value="Unassembled WGS sequence"/>
</dbReference>
<dbReference type="InterPro" id="IPR029058">
    <property type="entry name" value="AB_hydrolase_fold"/>
</dbReference>
<dbReference type="Pfam" id="PF00326">
    <property type="entry name" value="Peptidase_S9"/>
    <property type="match status" value="1"/>
</dbReference>
<evidence type="ECO:0000256" key="3">
    <source>
        <dbReference type="SAM" id="SignalP"/>
    </source>
</evidence>
<feature type="chain" id="PRO_5032690353" description="Peptidase S9 prolyl oligopeptidase catalytic domain-containing protein" evidence="3">
    <location>
        <begin position="24"/>
        <end position="1007"/>
    </location>
</feature>
<evidence type="ECO:0008006" key="8">
    <source>
        <dbReference type="Google" id="ProtNLM"/>
    </source>
</evidence>
<dbReference type="EMBL" id="BLJN01000002">
    <property type="protein sequence ID" value="GFE80660.1"/>
    <property type="molecule type" value="Genomic_DNA"/>
</dbReference>
<dbReference type="GO" id="GO:0008236">
    <property type="term" value="F:serine-type peptidase activity"/>
    <property type="evidence" value="ECO:0007669"/>
    <property type="project" value="InterPro"/>
</dbReference>
<dbReference type="Gene3D" id="3.40.50.1820">
    <property type="entry name" value="alpha/beta hydrolase"/>
    <property type="match status" value="1"/>
</dbReference>
<keyword evidence="1 3" id="KW-0732">Signal</keyword>
<name>A0A829YBL6_9GAMM</name>